<sequence length="94" mass="11153">MRQYGHRFNRIKSWTLSVGFINFHLVMSRLSKQRYFNNGILAGKTQWRYSEFEFKPGIKLHYVIPSFLVLTLDPTRQPQDTGYNTVRSVRDTVP</sequence>
<reference evidence="2" key="1">
    <citation type="journal article" date="2023" name="G3 (Bethesda)">
        <title>A reference genome for the long-term kleptoplast-retaining sea slug Elysia crispata morphotype clarki.</title>
        <authorList>
            <person name="Eastman K.E."/>
            <person name="Pendleton A.L."/>
            <person name="Shaikh M.A."/>
            <person name="Suttiyut T."/>
            <person name="Ogas R."/>
            <person name="Tomko P."/>
            <person name="Gavelis G."/>
            <person name="Widhalm J.R."/>
            <person name="Wisecaver J.H."/>
        </authorList>
    </citation>
    <scope>NUCLEOTIDE SEQUENCE</scope>
    <source>
        <strain evidence="2">ECLA1</strain>
    </source>
</reference>
<feature type="compositionally biased region" description="Polar residues" evidence="1">
    <location>
        <begin position="75"/>
        <end position="87"/>
    </location>
</feature>
<evidence type="ECO:0000256" key="1">
    <source>
        <dbReference type="SAM" id="MobiDB-lite"/>
    </source>
</evidence>
<dbReference type="AlphaFoldDB" id="A0AAE1AKE9"/>
<accession>A0AAE1AKE9</accession>
<evidence type="ECO:0000313" key="2">
    <source>
        <dbReference type="EMBL" id="KAK3788382.1"/>
    </source>
</evidence>
<protein>
    <submittedName>
        <fullName evidence="2">Uncharacterized protein</fullName>
    </submittedName>
</protein>
<dbReference type="EMBL" id="JAWDGP010001769">
    <property type="protein sequence ID" value="KAK3788382.1"/>
    <property type="molecule type" value="Genomic_DNA"/>
</dbReference>
<comment type="caution">
    <text evidence="2">The sequence shown here is derived from an EMBL/GenBank/DDBJ whole genome shotgun (WGS) entry which is preliminary data.</text>
</comment>
<organism evidence="2 3">
    <name type="scientific">Elysia crispata</name>
    <name type="common">lettuce slug</name>
    <dbReference type="NCBI Taxonomy" id="231223"/>
    <lineage>
        <taxon>Eukaryota</taxon>
        <taxon>Metazoa</taxon>
        <taxon>Spiralia</taxon>
        <taxon>Lophotrochozoa</taxon>
        <taxon>Mollusca</taxon>
        <taxon>Gastropoda</taxon>
        <taxon>Heterobranchia</taxon>
        <taxon>Euthyneura</taxon>
        <taxon>Panpulmonata</taxon>
        <taxon>Sacoglossa</taxon>
        <taxon>Placobranchoidea</taxon>
        <taxon>Plakobranchidae</taxon>
        <taxon>Elysia</taxon>
    </lineage>
</organism>
<proteinExistence type="predicted"/>
<feature type="region of interest" description="Disordered" evidence="1">
    <location>
        <begin position="75"/>
        <end position="94"/>
    </location>
</feature>
<dbReference type="Proteomes" id="UP001283361">
    <property type="component" value="Unassembled WGS sequence"/>
</dbReference>
<keyword evidence="3" id="KW-1185">Reference proteome</keyword>
<evidence type="ECO:0000313" key="3">
    <source>
        <dbReference type="Proteomes" id="UP001283361"/>
    </source>
</evidence>
<name>A0AAE1AKE9_9GAST</name>
<gene>
    <name evidence="2" type="ORF">RRG08_025107</name>
</gene>